<sequence length="341" mass="38738">MTYGLIPFIFGQNAGLSGEAMKAAEEPILIEVLTRLNEYGPDDLFICCASFEERCVASIQRMSPNFRARYSIIFVIEEPRHEELVEVNLAKIQSILSRKTAEGLFVIRCQREDPVDGIGQLKSIWHRCKPKDSEEPFITVDISGFTKVYLLGLLHYLVAETNLGLPRMIHTTQSYSPTRLTQGVQQISTVTNYFGNISLEKDNVLVLFLGFEPERALSVWKQFNPTRTIALITAPRDSNLEYLKYAEKNNEYLLSQPSVEVRQAPADNPWAVRNILESIYDEVKTTYNMVIGPFGTKPQVVGVFLFWLEHPKVQIVYSFPRNTPSHILTANPVKLICCLCL</sequence>
<evidence type="ECO:0000313" key="2">
    <source>
        <dbReference type="Proteomes" id="UP000233649"/>
    </source>
</evidence>
<comment type="caution">
    <text evidence="1">The sequence shown here is derived from an EMBL/GenBank/DDBJ whole genome shotgun (WGS) entry which is preliminary data.</text>
</comment>
<gene>
    <name evidence="1" type="ORF">CVH13_00428</name>
</gene>
<reference evidence="1 2" key="1">
    <citation type="journal article" date="2017" name="FEMS Microbiol. Ecol.">
        <title>Reconstructed genomes of novel Dehalococcoides mccartyi strains from 1,2,3,4-tetrachlorodibenzo-p-dioxin-dechlorinating enrichment cultures reveal divergent reductive dehalogenase gene profiles.</title>
        <authorList>
            <person name="Dam H.T."/>
            <person name="Vollmers J."/>
            <person name="Kaster A.K."/>
            <person name="Haggblom M.M."/>
        </authorList>
    </citation>
    <scope>NUCLEOTIDE SEQUENCE [LARGE SCALE GENOMIC DNA]</scope>
    <source>
        <strain evidence="1 2">H1-3-2.001</strain>
    </source>
</reference>
<dbReference type="Proteomes" id="UP000233649">
    <property type="component" value="Unassembled WGS sequence"/>
</dbReference>
<protein>
    <submittedName>
        <fullName evidence="1">Uncharacterized protein</fullName>
    </submittedName>
</protein>
<name>A0A2J1DZJ6_9CHLR</name>
<organism evidence="1 2">
    <name type="scientific">Dehalococcoides mccartyi</name>
    <dbReference type="NCBI Taxonomy" id="61435"/>
    <lineage>
        <taxon>Bacteria</taxon>
        <taxon>Bacillati</taxon>
        <taxon>Chloroflexota</taxon>
        <taxon>Dehalococcoidia</taxon>
        <taxon>Dehalococcoidales</taxon>
        <taxon>Dehalococcoidaceae</taxon>
        <taxon>Dehalococcoides</taxon>
    </lineage>
</organism>
<accession>A0A2J1DZJ6</accession>
<evidence type="ECO:0000313" key="1">
    <source>
        <dbReference type="EMBL" id="PKH47557.1"/>
    </source>
</evidence>
<proteinExistence type="predicted"/>
<dbReference type="AlphaFoldDB" id="A0A2J1DZJ6"/>
<dbReference type="EMBL" id="PHFD01000104">
    <property type="protein sequence ID" value="PKH47557.1"/>
    <property type="molecule type" value="Genomic_DNA"/>
</dbReference>